<evidence type="ECO:0000313" key="3">
    <source>
        <dbReference type="EnsemblProtists" id="EKX55310"/>
    </source>
</evidence>
<dbReference type="RefSeq" id="XP_005842290.1">
    <property type="nucleotide sequence ID" value="XM_005842233.1"/>
</dbReference>
<accession>L1K4D9</accession>
<organism evidence="2">
    <name type="scientific">Guillardia theta (strain CCMP2712)</name>
    <name type="common">Cryptophyte</name>
    <dbReference type="NCBI Taxonomy" id="905079"/>
    <lineage>
        <taxon>Eukaryota</taxon>
        <taxon>Cryptophyceae</taxon>
        <taxon>Pyrenomonadales</taxon>
        <taxon>Geminigeraceae</taxon>
        <taxon>Guillardia</taxon>
    </lineage>
</organism>
<dbReference type="EnsemblProtists" id="EKX55310">
    <property type="protein sequence ID" value="EKX55310"/>
    <property type="gene ID" value="GUITHDRAFT_149762"/>
</dbReference>
<name>L1K4D9_GUITC</name>
<proteinExistence type="inferred from homology"/>
<dbReference type="KEGG" id="gtt:GUITHDRAFT_149762"/>
<dbReference type="GeneID" id="17311924"/>
<evidence type="ECO:0000256" key="1">
    <source>
        <dbReference type="ARBA" id="ARBA00006322"/>
    </source>
</evidence>
<dbReference type="InterPro" id="IPR028108">
    <property type="entry name" value="DUF4505"/>
</dbReference>
<comment type="similarity">
    <text evidence="1">Belongs to the UPF0598 family.</text>
</comment>
<dbReference type="Proteomes" id="UP000011087">
    <property type="component" value="Unassembled WGS sequence"/>
</dbReference>
<dbReference type="OrthoDB" id="10260024at2759"/>
<dbReference type="PaxDb" id="55529-EKX55310"/>
<dbReference type="PANTHER" id="PTHR31449">
    <property type="entry name" value="UPF0598 PROTEIN C8ORF82"/>
    <property type="match status" value="1"/>
</dbReference>
<dbReference type="STRING" id="905079.L1K4D9"/>
<reference evidence="3" key="3">
    <citation type="submission" date="2016-03" db="UniProtKB">
        <authorList>
            <consortium name="EnsemblProtists"/>
        </authorList>
    </citation>
    <scope>IDENTIFICATION</scope>
</reference>
<reference evidence="2 4" key="1">
    <citation type="journal article" date="2012" name="Nature">
        <title>Algal genomes reveal evolutionary mosaicism and the fate of nucleomorphs.</title>
        <authorList>
            <consortium name="DOE Joint Genome Institute"/>
            <person name="Curtis B.A."/>
            <person name="Tanifuji G."/>
            <person name="Burki F."/>
            <person name="Gruber A."/>
            <person name="Irimia M."/>
            <person name="Maruyama S."/>
            <person name="Arias M.C."/>
            <person name="Ball S.G."/>
            <person name="Gile G.H."/>
            <person name="Hirakawa Y."/>
            <person name="Hopkins J.F."/>
            <person name="Kuo A."/>
            <person name="Rensing S.A."/>
            <person name="Schmutz J."/>
            <person name="Symeonidi A."/>
            <person name="Elias M."/>
            <person name="Eveleigh R.J."/>
            <person name="Herman E.K."/>
            <person name="Klute M.J."/>
            <person name="Nakayama T."/>
            <person name="Obornik M."/>
            <person name="Reyes-Prieto A."/>
            <person name="Armbrust E.V."/>
            <person name="Aves S.J."/>
            <person name="Beiko R.G."/>
            <person name="Coutinho P."/>
            <person name="Dacks J.B."/>
            <person name="Durnford D.G."/>
            <person name="Fast N.M."/>
            <person name="Green B.R."/>
            <person name="Grisdale C.J."/>
            <person name="Hempel F."/>
            <person name="Henrissat B."/>
            <person name="Hoppner M.P."/>
            <person name="Ishida K."/>
            <person name="Kim E."/>
            <person name="Koreny L."/>
            <person name="Kroth P.G."/>
            <person name="Liu Y."/>
            <person name="Malik S.B."/>
            <person name="Maier U.G."/>
            <person name="McRose D."/>
            <person name="Mock T."/>
            <person name="Neilson J.A."/>
            <person name="Onodera N.T."/>
            <person name="Poole A.M."/>
            <person name="Pritham E.J."/>
            <person name="Richards T.A."/>
            <person name="Rocap G."/>
            <person name="Roy S.W."/>
            <person name="Sarai C."/>
            <person name="Schaack S."/>
            <person name="Shirato S."/>
            <person name="Slamovits C.H."/>
            <person name="Spencer D.F."/>
            <person name="Suzuki S."/>
            <person name="Worden A.Z."/>
            <person name="Zauner S."/>
            <person name="Barry K."/>
            <person name="Bell C."/>
            <person name="Bharti A.K."/>
            <person name="Crow J.A."/>
            <person name="Grimwood J."/>
            <person name="Kramer R."/>
            <person name="Lindquist E."/>
            <person name="Lucas S."/>
            <person name="Salamov A."/>
            <person name="McFadden G.I."/>
            <person name="Lane C.E."/>
            <person name="Keeling P.J."/>
            <person name="Gray M.W."/>
            <person name="Grigoriev I.V."/>
            <person name="Archibald J.M."/>
        </authorList>
    </citation>
    <scope>NUCLEOTIDE SEQUENCE</scope>
    <source>
        <strain evidence="2 4">CCMP2712</strain>
    </source>
</reference>
<dbReference type="EMBL" id="JH992965">
    <property type="protein sequence ID" value="EKX55310.1"/>
    <property type="molecule type" value="Genomic_DNA"/>
</dbReference>
<gene>
    <name evidence="2" type="ORF">GUITHDRAFT_149762</name>
</gene>
<reference evidence="4" key="2">
    <citation type="submission" date="2012-11" db="EMBL/GenBank/DDBJ databases">
        <authorList>
            <person name="Kuo A."/>
            <person name="Curtis B.A."/>
            <person name="Tanifuji G."/>
            <person name="Burki F."/>
            <person name="Gruber A."/>
            <person name="Irimia M."/>
            <person name="Maruyama S."/>
            <person name="Arias M.C."/>
            <person name="Ball S.G."/>
            <person name="Gile G.H."/>
            <person name="Hirakawa Y."/>
            <person name="Hopkins J.F."/>
            <person name="Rensing S.A."/>
            <person name="Schmutz J."/>
            <person name="Symeonidi A."/>
            <person name="Elias M."/>
            <person name="Eveleigh R.J."/>
            <person name="Herman E.K."/>
            <person name="Klute M.J."/>
            <person name="Nakayama T."/>
            <person name="Obornik M."/>
            <person name="Reyes-Prieto A."/>
            <person name="Armbrust E.V."/>
            <person name="Aves S.J."/>
            <person name="Beiko R.G."/>
            <person name="Coutinho P."/>
            <person name="Dacks J.B."/>
            <person name="Durnford D.G."/>
            <person name="Fast N.M."/>
            <person name="Green B.R."/>
            <person name="Grisdale C."/>
            <person name="Hempe F."/>
            <person name="Henrissat B."/>
            <person name="Hoppner M.P."/>
            <person name="Ishida K.-I."/>
            <person name="Kim E."/>
            <person name="Koreny L."/>
            <person name="Kroth P.G."/>
            <person name="Liu Y."/>
            <person name="Malik S.-B."/>
            <person name="Maier U.G."/>
            <person name="McRose D."/>
            <person name="Mock T."/>
            <person name="Neilson J.A."/>
            <person name="Onodera N.T."/>
            <person name="Poole A.M."/>
            <person name="Pritham E.J."/>
            <person name="Richards T.A."/>
            <person name="Rocap G."/>
            <person name="Roy S.W."/>
            <person name="Sarai C."/>
            <person name="Schaack S."/>
            <person name="Shirato S."/>
            <person name="Slamovits C.H."/>
            <person name="Spencer D.F."/>
            <person name="Suzuki S."/>
            <person name="Worden A.Z."/>
            <person name="Zauner S."/>
            <person name="Barry K."/>
            <person name="Bell C."/>
            <person name="Bharti A.K."/>
            <person name="Crow J.A."/>
            <person name="Grimwood J."/>
            <person name="Kramer R."/>
            <person name="Lindquist E."/>
            <person name="Lucas S."/>
            <person name="Salamov A."/>
            <person name="McFadden G.I."/>
            <person name="Lane C.E."/>
            <person name="Keeling P.J."/>
            <person name="Gray M.W."/>
            <person name="Grigoriev I.V."/>
            <person name="Archibald J.M."/>
        </authorList>
    </citation>
    <scope>NUCLEOTIDE SEQUENCE</scope>
    <source>
        <strain evidence="4">CCMP2712</strain>
    </source>
</reference>
<evidence type="ECO:0000313" key="2">
    <source>
        <dbReference type="EMBL" id="EKX55310.1"/>
    </source>
</evidence>
<evidence type="ECO:0000313" key="4">
    <source>
        <dbReference type="Proteomes" id="UP000011087"/>
    </source>
</evidence>
<dbReference type="HOGENOM" id="CLU_1506175_0_0_1"/>
<keyword evidence="4" id="KW-1185">Reference proteome</keyword>
<dbReference type="Pfam" id="PF14956">
    <property type="entry name" value="DUF4505"/>
    <property type="match status" value="1"/>
</dbReference>
<dbReference type="AlphaFoldDB" id="L1K4D9"/>
<dbReference type="PANTHER" id="PTHR31449:SF3">
    <property type="entry name" value="UPF0598 PROTEIN C8ORF82"/>
    <property type="match status" value="1"/>
</dbReference>
<sequence>MMRRGVRWISSAPTREYFYFVDLHGRLYLDECHEESGTRTRRKVFNFATSLKEPKFLDFFFRQLRVNDLGKYLPTYQYLSPCGREMNFVRAADTGVVFNRMEGESLVYAHNLRMSFQPSKLKISSEGRVYHPSPVGADALIASNVVQQVLQHNIRITDSGYVLVHGDKEFGIEEREDVH</sequence>
<protein>
    <submittedName>
        <fullName evidence="2 3">Uncharacterized protein</fullName>
    </submittedName>
</protein>
<dbReference type="OMA" id="YLFHPSP"/>
<dbReference type="eggNOG" id="ENOG502R8EE">
    <property type="taxonomic scope" value="Eukaryota"/>
</dbReference>